<dbReference type="Pfam" id="PF10094">
    <property type="entry name" value="DUF2332"/>
    <property type="match status" value="1"/>
</dbReference>
<proteinExistence type="predicted"/>
<dbReference type="STRING" id="110505.ACT16_04685"/>
<dbReference type="OrthoDB" id="8899077at2"/>
<dbReference type="RefSeq" id="WP_048890277.1">
    <property type="nucleotide sequence ID" value="NZ_AP024237.1"/>
</dbReference>
<evidence type="ECO:0000313" key="2">
    <source>
        <dbReference type="Proteomes" id="UP000595446"/>
    </source>
</evidence>
<dbReference type="AlphaFoldDB" id="A0A2G8BIW1"/>
<reference evidence="1 2" key="1">
    <citation type="submission" date="2020-12" db="EMBL/GenBank/DDBJ databases">
        <title>Complete genome sequence of Mycobacterium heckeshornense JCM 15655T, closely related to a pathogenic non-tuberculous mycobacterial species Mycobacterium xenopi.</title>
        <authorList>
            <person name="Yoshida M."/>
            <person name="Fukano H."/>
            <person name="Asakura T."/>
            <person name="Suzuki M."/>
            <person name="Hoshino Y."/>
        </authorList>
    </citation>
    <scope>NUCLEOTIDE SEQUENCE [LARGE SCALE GENOMIC DNA]</scope>
    <source>
        <strain evidence="1 2">JCM 15655</strain>
    </source>
</reference>
<name>A0A2G8BIW1_9MYCO</name>
<keyword evidence="2" id="KW-1185">Reference proteome</keyword>
<accession>A0A2G8BIW1</accession>
<dbReference type="InterPro" id="IPR011200">
    <property type="entry name" value="UCP012608"/>
</dbReference>
<evidence type="ECO:0000313" key="1">
    <source>
        <dbReference type="EMBL" id="BCO37602.1"/>
    </source>
</evidence>
<dbReference type="Proteomes" id="UP000595446">
    <property type="component" value="Chromosome"/>
</dbReference>
<dbReference type="EMBL" id="AP024237">
    <property type="protein sequence ID" value="BCO37602.1"/>
    <property type="molecule type" value="Genomic_DNA"/>
</dbReference>
<gene>
    <name evidence="1" type="ORF">MHEC_40350</name>
</gene>
<sequence>MSGTERLLRSLRSQARACAAFGSPMYAELLDRVAADVQAGGVFAAVLSGHENDPGRFAVPLRLLGGLHRLVLDGRAPALRRWYPSTGGSWDGPAAWPVIAQVAADHTDALRAALDQPPQTNEVGRSAALIGALLILTRQFRLPVRLFEIGSSAGLNLRADHYRYRYPGGQWGPTDSPVSIDDAWRGRLPPTNDVRIVERHGYDIAPIDATNSEGELTLLSYVWPDMTVRMDRLRGAISVARHVPARLQRSTAAEAVAGLTVADGALTVLWHSITWQYLSADEQAAARAGIDAVAAHARTPAPFAHLMLEPQRRTPGAAHAFLLRVRSWPGGDDRILAECAPHGPPVIWE</sequence>
<protein>
    <submittedName>
        <fullName evidence="1">Uncharacterized protein</fullName>
    </submittedName>
</protein>
<organism evidence="1 2">
    <name type="scientific">Mycobacterium heckeshornense</name>
    <dbReference type="NCBI Taxonomy" id="110505"/>
    <lineage>
        <taxon>Bacteria</taxon>
        <taxon>Bacillati</taxon>
        <taxon>Actinomycetota</taxon>
        <taxon>Actinomycetes</taxon>
        <taxon>Mycobacteriales</taxon>
        <taxon>Mycobacteriaceae</taxon>
        <taxon>Mycobacterium</taxon>
    </lineage>
</organism>
<dbReference type="PIRSF" id="PIRSF012608">
    <property type="entry name" value="UCP012608"/>
    <property type="match status" value="1"/>
</dbReference>